<organism evidence="3 4">
    <name type="scientific">Skeletonema marinoi</name>
    <dbReference type="NCBI Taxonomy" id="267567"/>
    <lineage>
        <taxon>Eukaryota</taxon>
        <taxon>Sar</taxon>
        <taxon>Stramenopiles</taxon>
        <taxon>Ochrophyta</taxon>
        <taxon>Bacillariophyta</taxon>
        <taxon>Coscinodiscophyceae</taxon>
        <taxon>Thalassiosirophycidae</taxon>
        <taxon>Thalassiosirales</taxon>
        <taxon>Skeletonemataceae</taxon>
        <taxon>Skeletonema</taxon>
        <taxon>Skeletonema marinoi-dohrnii complex</taxon>
    </lineage>
</organism>
<reference evidence="3" key="1">
    <citation type="submission" date="2023-06" db="EMBL/GenBank/DDBJ databases">
        <title>Survivors Of The Sea: Transcriptome response of Skeletonema marinoi to long-term dormancy.</title>
        <authorList>
            <person name="Pinder M.I.M."/>
            <person name="Kourtchenko O."/>
            <person name="Robertson E.K."/>
            <person name="Larsson T."/>
            <person name="Maumus F."/>
            <person name="Osuna-Cruz C.M."/>
            <person name="Vancaester E."/>
            <person name="Stenow R."/>
            <person name="Vandepoele K."/>
            <person name="Ploug H."/>
            <person name="Bruchert V."/>
            <person name="Godhe A."/>
            <person name="Topel M."/>
        </authorList>
    </citation>
    <scope>NUCLEOTIDE SEQUENCE</scope>
    <source>
        <strain evidence="3">R05AC</strain>
    </source>
</reference>
<sequence>MAPLKKFVKAAFTATAPNYQSTSSKPGSGGSSIGSTSLLSGLDVASVSLEEMCGLFKAEPADNLYLTSNGERGVCVYKPVKKGDVVLSIPISSCFRDDEPPRWYERLENDEANEDEHDITDYERYSPSGWASRLAASVLDLQLNNSEGEVQNENDLKKGREMWQSMLPDEDILRASLPVHWGEEIVGSTKCTALELAIDSAYFARATAVFTLTDELKQVLEDNNDKKEDKKEEITTADLERKCHDALDIVQTRACRVERATEDGAQWGPPLRILAPIFDFINHASSRITGQGSANAEFGVENEQMCDMHEAKLVVRALRDIDEGEEVLIDYGDSARPAWRCLTSYGFVPDYDLNADTNDEEPIENVAELWMNGLRFDVDPNSVPYDLVEVAAAQTMLDYSVDEDEFAKEEEEIENGMLTPLVARTIADRATEAAVNLVIETEEGDSEEDVWDKAEFVQAASLANRLRWSQHEVLMKFAKNLRELCNPEPEEED</sequence>
<keyword evidence="1" id="KW-0175">Coiled coil</keyword>
<evidence type="ECO:0000259" key="2">
    <source>
        <dbReference type="PROSITE" id="PS50280"/>
    </source>
</evidence>
<feature type="coiled-coil region" evidence="1">
    <location>
        <begin position="213"/>
        <end position="240"/>
    </location>
</feature>
<evidence type="ECO:0000256" key="1">
    <source>
        <dbReference type="SAM" id="Coils"/>
    </source>
</evidence>
<dbReference type="CDD" id="cd10527">
    <property type="entry name" value="SET_LSMT"/>
    <property type="match status" value="1"/>
</dbReference>
<name>A0AAD8Y0R4_9STRA</name>
<comment type="caution">
    <text evidence="3">The sequence shown here is derived from an EMBL/GenBank/DDBJ whole genome shotgun (WGS) entry which is preliminary data.</text>
</comment>
<protein>
    <recommendedName>
        <fullName evidence="2">SET domain-containing protein</fullName>
    </recommendedName>
</protein>
<gene>
    <name evidence="3" type="ORF">QTG54_012149</name>
</gene>
<dbReference type="Proteomes" id="UP001224775">
    <property type="component" value="Unassembled WGS sequence"/>
</dbReference>
<dbReference type="EMBL" id="JATAAI010000026">
    <property type="protein sequence ID" value="KAK1737282.1"/>
    <property type="molecule type" value="Genomic_DNA"/>
</dbReference>
<dbReference type="SUPFAM" id="SSF82199">
    <property type="entry name" value="SET domain"/>
    <property type="match status" value="1"/>
</dbReference>
<dbReference type="PROSITE" id="PS50280">
    <property type="entry name" value="SET"/>
    <property type="match status" value="1"/>
</dbReference>
<dbReference type="InterPro" id="IPR046341">
    <property type="entry name" value="SET_dom_sf"/>
</dbReference>
<evidence type="ECO:0000313" key="3">
    <source>
        <dbReference type="EMBL" id="KAK1737282.1"/>
    </source>
</evidence>
<accession>A0AAD8Y0R4</accession>
<dbReference type="PANTHER" id="PTHR13271:SF151">
    <property type="entry name" value="SET DOMAIN-CONTAINING PROTEIN 4"/>
    <property type="match status" value="1"/>
</dbReference>
<feature type="domain" description="SET" evidence="2">
    <location>
        <begin position="62"/>
        <end position="332"/>
    </location>
</feature>
<dbReference type="InterPro" id="IPR050600">
    <property type="entry name" value="SETD3_SETD6_MTase"/>
</dbReference>
<dbReference type="Pfam" id="PF00856">
    <property type="entry name" value="SET"/>
    <property type="match status" value="1"/>
</dbReference>
<dbReference type="InterPro" id="IPR001214">
    <property type="entry name" value="SET_dom"/>
</dbReference>
<keyword evidence="4" id="KW-1185">Reference proteome</keyword>
<dbReference type="Gene3D" id="3.90.1410.10">
    <property type="entry name" value="set domain protein methyltransferase, domain 1"/>
    <property type="match status" value="1"/>
</dbReference>
<dbReference type="AlphaFoldDB" id="A0AAD8Y0R4"/>
<evidence type="ECO:0000313" key="4">
    <source>
        <dbReference type="Proteomes" id="UP001224775"/>
    </source>
</evidence>
<dbReference type="GO" id="GO:0016279">
    <property type="term" value="F:protein-lysine N-methyltransferase activity"/>
    <property type="evidence" value="ECO:0007669"/>
    <property type="project" value="TreeGrafter"/>
</dbReference>
<dbReference type="PANTHER" id="PTHR13271">
    <property type="entry name" value="UNCHARACTERIZED PUTATIVE METHYLTRANSFERASE"/>
    <property type="match status" value="1"/>
</dbReference>
<proteinExistence type="predicted"/>